<dbReference type="InterPro" id="IPR000806">
    <property type="entry name" value="RabGDI"/>
</dbReference>
<dbReference type="Gene3D" id="1.10.405.10">
    <property type="entry name" value="Guanine Nucleotide Dissociation Inhibitor, domain 1"/>
    <property type="match status" value="1"/>
</dbReference>
<evidence type="ECO:0000259" key="4">
    <source>
        <dbReference type="Pfam" id="PF13863"/>
    </source>
</evidence>
<feature type="coiled-coil region" evidence="3">
    <location>
        <begin position="535"/>
        <end position="615"/>
    </location>
</feature>
<gene>
    <name evidence="5" type="ORF">XAT740_LOCUS7468</name>
</gene>
<reference evidence="5" key="1">
    <citation type="submission" date="2021-02" db="EMBL/GenBank/DDBJ databases">
        <authorList>
            <person name="Nowell W R."/>
        </authorList>
    </citation>
    <scope>NUCLEOTIDE SEQUENCE</scope>
</reference>
<keyword evidence="2" id="KW-0343">GTPase activation</keyword>
<accession>A0A813YV36</accession>
<dbReference type="PANTHER" id="PTHR11787:SF8">
    <property type="entry name" value="RAB GDP DISSOCIATION INHIBITOR"/>
    <property type="match status" value="1"/>
</dbReference>
<dbReference type="PANTHER" id="PTHR11787">
    <property type="entry name" value="RAB GDP-DISSOCIATION INHIBITOR"/>
    <property type="match status" value="1"/>
</dbReference>
<dbReference type="InterPro" id="IPR025252">
    <property type="entry name" value="DUF4200"/>
</dbReference>
<dbReference type="GO" id="GO:0015031">
    <property type="term" value="P:protein transport"/>
    <property type="evidence" value="ECO:0007669"/>
    <property type="project" value="InterPro"/>
</dbReference>
<dbReference type="AlphaFoldDB" id="A0A813YV36"/>
<protein>
    <recommendedName>
        <fullName evidence="4">DUF4200 domain-containing protein</fullName>
    </recommendedName>
</protein>
<keyword evidence="3" id="KW-0175">Coiled coil</keyword>
<evidence type="ECO:0000256" key="3">
    <source>
        <dbReference type="SAM" id="Coils"/>
    </source>
</evidence>
<dbReference type="SUPFAM" id="SSF54373">
    <property type="entry name" value="FAD-linked reductases, C-terminal domain"/>
    <property type="match status" value="1"/>
</dbReference>
<dbReference type="PRINTS" id="PR00891">
    <property type="entry name" value="RABGDIREP"/>
</dbReference>
<dbReference type="Gene3D" id="3.50.50.60">
    <property type="entry name" value="FAD/NAD(P)-binding domain"/>
    <property type="match status" value="1"/>
</dbReference>
<dbReference type="GO" id="GO:0016192">
    <property type="term" value="P:vesicle-mediated transport"/>
    <property type="evidence" value="ECO:0007669"/>
    <property type="project" value="TreeGrafter"/>
</dbReference>
<dbReference type="FunFam" id="3.50.50.60:FF:000232">
    <property type="entry name" value="Rab GDP dissociation inhibitor"/>
    <property type="match status" value="1"/>
</dbReference>
<evidence type="ECO:0000256" key="1">
    <source>
        <dbReference type="ARBA" id="ARBA00005593"/>
    </source>
</evidence>
<dbReference type="InterPro" id="IPR018203">
    <property type="entry name" value="GDP_dissociation_inhibitor"/>
</dbReference>
<name>A0A813YV36_ADIRI</name>
<dbReference type="EMBL" id="CAJNOR010000357">
    <property type="protein sequence ID" value="CAF0890160.1"/>
    <property type="molecule type" value="Genomic_DNA"/>
</dbReference>
<dbReference type="Gene3D" id="3.30.519.10">
    <property type="entry name" value="Guanine Nucleotide Dissociation Inhibitor, domain 2"/>
    <property type="match status" value="1"/>
</dbReference>
<comment type="similarity">
    <text evidence="1">Belongs to the Rab GDI family.</text>
</comment>
<dbReference type="FunFam" id="1.10.405.10:FF:000001">
    <property type="entry name" value="Rab GDP dissociation inhibitor"/>
    <property type="match status" value="1"/>
</dbReference>
<dbReference type="FunFam" id="3.50.50.60:FF:000158">
    <property type="entry name" value="Rab GDP dissociation inhibitor"/>
    <property type="match status" value="1"/>
</dbReference>
<sequence length="863" mass="99921">MDEEYDVILLGTGLKECVLAGLLGVAGKKILHMDRNKYYGGESASMTPLEDLYSKFNLPAPPSDTGRGRDWNVDLIPKFLMANGLLVKLLIHTGVTRYLEFKCIEGSYVYKGQKIHKVPADEREALASSLMGLFEKRRFRNLLVWINEYDENDPKTYKDVPPKTRMIDAFKKFGLDQDTIDFTGHALALYSDDDYLEKPAIESIKRIKLYSESLARYGKSPYLYPLYGLGELPQGFARLSAIYGGTYMLDKPADEIVYENGVVVGVRSGDQTARCKTVICDPSYAQDKVKKVGQVIRAICLLRHPVNVGSNPTPGSIQIIIPQKQVQRHNDIYVCCMGQTNMVTPKDWYVALVSTTVETNNPENEIKPGLALLEPIYQKFVTVSDLYEPVDDGIKSRLFITSSYDATTHFESTCLDILDVYRRYMGEPFDFSKITRGLDADESQEETSHSVLFDLCDWQKQERQRRLHKRGNNDQKLCDIETAESDPEGFKSNQLLTDIDREWIIKQTQNRRGERNSLRDYLRKNHELFILQYTINVKRNEIERLEKDLRREEHALIKSEKYIMEDLALFDQFLDAWNRNASDAAARADEESMKKEELINEIKRLEKTLLTCQNDRNHLIDLLRQSRRHQQFLFKFAPEDYSLYFTQPDQLLEIFTEMEEKSLPLVEKSQHTSEVLDRIHSTTITTQTEQDHQVEQLQLKINHLKDLINHEIEREITCKNLFTQYKTMKDNPFNDQLKQAIEQLYKKYIISDDVGLSTHSMLQAVESKIQNLFHIIEQMNSTDIVEAEKSRQMMVRWTRRQEKVHQEKLANETKQQKALLRSSAPPYVKVEEENVLSLLLFPSFSDRSNNNGTITSISNKKIL</sequence>
<dbReference type="Pfam" id="PF13863">
    <property type="entry name" value="DUF4200"/>
    <property type="match status" value="1"/>
</dbReference>
<evidence type="ECO:0000313" key="5">
    <source>
        <dbReference type="EMBL" id="CAF0890160.1"/>
    </source>
</evidence>
<dbReference type="PRINTS" id="PR00892">
    <property type="entry name" value="RABGDI"/>
</dbReference>
<evidence type="ECO:0000256" key="2">
    <source>
        <dbReference type="ARBA" id="ARBA00022468"/>
    </source>
</evidence>
<dbReference type="GO" id="GO:0005096">
    <property type="term" value="F:GTPase activator activity"/>
    <property type="evidence" value="ECO:0007669"/>
    <property type="project" value="UniProtKB-KW"/>
</dbReference>
<proteinExistence type="inferred from homology"/>
<organism evidence="5 6">
    <name type="scientific">Adineta ricciae</name>
    <name type="common">Rotifer</name>
    <dbReference type="NCBI Taxonomy" id="249248"/>
    <lineage>
        <taxon>Eukaryota</taxon>
        <taxon>Metazoa</taxon>
        <taxon>Spiralia</taxon>
        <taxon>Gnathifera</taxon>
        <taxon>Rotifera</taxon>
        <taxon>Eurotatoria</taxon>
        <taxon>Bdelloidea</taxon>
        <taxon>Adinetida</taxon>
        <taxon>Adinetidae</taxon>
        <taxon>Adineta</taxon>
    </lineage>
</organism>
<dbReference type="GO" id="GO:0007264">
    <property type="term" value="P:small GTPase-mediated signal transduction"/>
    <property type="evidence" value="ECO:0007669"/>
    <property type="project" value="InterPro"/>
</dbReference>
<dbReference type="GO" id="GO:0005737">
    <property type="term" value="C:cytoplasm"/>
    <property type="evidence" value="ECO:0007669"/>
    <property type="project" value="TreeGrafter"/>
</dbReference>
<comment type="caution">
    <text evidence="5">The sequence shown here is derived from an EMBL/GenBank/DDBJ whole genome shotgun (WGS) entry which is preliminary data.</text>
</comment>
<dbReference type="SUPFAM" id="SSF51905">
    <property type="entry name" value="FAD/NAD(P)-binding domain"/>
    <property type="match status" value="2"/>
</dbReference>
<keyword evidence="6" id="KW-1185">Reference proteome</keyword>
<evidence type="ECO:0000313" key="6">
    <source>
        <dbReference type="Proteomes" id="UP000663828"/>
    </source>
</evidence>
<dbReference type="GO" id="GO:0005093">
    <property type="term" value="F:Rab GDP-dissociation inhibitor activity"/>
    <property type="evidence" value="ECO:0007669"/>
    <property type="project" value="InterPro"/>
</dbReference>
<dbReference type="InterPro" id="IPR036188">
    <property type="entry name" value="FAD/NAD-bd_sf"/>
</dbReference>
<dbReference type="Pfam" id="PF00996">
    <property type="entry name" value="GDI"/>
    <property type="match status" value="1"/>
</dbReference>
<feature type="domain" description="DUF4200" evidence="4">
    <location>
        <begin position="521"/>
        <end position="638"/>
    </location>
</feature>
<dbReference type="Proteomes" id="UP000663828">
    <property type="component" value="Unassembled WGS sequence"/>
</dbReference>